<organism evidence="1 2">
    <name type="scientific">Dallia pectoralis</name>
    <name type="common">Alaska blackfish</name>
    <dbReference type="NCBI Taxonomy" id="75939"/>
    <lineage>
        <taxon>Eukaryota</taxon>
        <taxon>Metazoa</taxon>
        <taxon>Chordata</taxon>
        <taxon>Craniata</taxon>
        <taxon>Vertebrata</taxon>
        <taxon>Euteleostomi</taxon>
        <taxon>Actinopterygii</taxon>
        <taxon>Neopterygii</taxon>
        <taxon>Teleostei</taxon>
        <taxon>Protacanthopterygii</taxon>
        <taxon>Esociformes</taxon>
        <taxon>Umbridae</taxon>
        <taxon>Dallia</taxon>
    </lineage>
</organism>
<accession>A0ACC2GJZ0</accession>
<dbReference type="Proteomes" id="UP001157502">
    <property type="component" value="Chromosome 12"/>
</dbReference>
<dbReference type="EMBL" id="CM055739">
    <property type="protein sequence ID" value="KAJ8003785.1"/>
    <property type="molecule type" value="Genomic_DNA"/>
</dbReference>
<name>A0ACC2GJZ0_DALPE</name>
<protein>
    <submittedName>
        <fullName evidence="1">Uncharacterized protein</fullName>
    </submittedName>
</protein>
<keyword evidence="2" id="KW-1185">Reference proteome</keyword>
<sequence>MEYFSLPGRWMYHCYFIPGRHLPSPLLFVGRFLPLLVFLHASLLRPDPCLSHPQPCHILARIGHTVRLGVLLPTKHPARVQNALNRALTSLKHQTGDGVQPLLPYNLTLEVVPRSPLGGDPVSLSRCVCQELVVRGVSGVLTFPRSPEELINVDFLSSFLEIPFISLLEDLEPLRNKNRYHLQMSVRLPPSSLANLLLSVLRRVEGGAEGEGRREGGAGGEEAGRGGVALVCPGWEERGEGLLKHLETLRGANWHLLDIINLTNAAGGQRGEEDRRRGEEERTEDGRGEETGAERSEKASDETREDKREAAVLTLLSQHLLRSPSPASVLILGSDPECLSSVLRCAQQLAPSFPTLQWIMGNPLSPDSLLSLGGPLGLLAYGEVGRKPITFYIRDALRLIGQAVTSASEVRPDLALIQNLVNCYDKPNIEEVPSSGQYLARFLSNTSFHGATGSVRVVPALSQVLSSQLFHVWSLKRGPLGQPSWVTVAHWTTGHLQLEEGVLGLGLGVGAGLGLGSAGRAKSGSGVQTGDREGANQPGGRWRPGLKMEGRRLRVVTLVEHPFVFTREVDEDGMCPAGQLCLDPRTNSSDLLESLFNQLHQSNMTITTTDHNPTEDLRKCCYGYVIDLLEKLGEDLKFTFDLYIVGDGKYGAMSSSGRWTGLVGDLLSGTADMAVTSFSINSARSRVIDFTSPFYSTSLGILVRSQDTAAPIGAFMWPLHWSMWVGIFVTLHLTALFLTIYEWNSPFGMTPHGRNRLRVFSYSSALNLCYAILFGRTVATKVKRSDEWRERGTEGEKRGEDDRRGRRGQEDGKKDGRKMGGDGRQWLSGLSRLSINRKTPKCWTARFLMNLWAIFCLLVLSSYTANLAAVMVGEKTFQQLSGIHDEKLHHPSRGFRFGTVRESSAEDYMRKSFSAMHDYMRRYNQPTTPDGVDMLKTDPPLLDAFIMDKALLDYEVSIDAECKLATVGKPFAIEGYGIGVAQGSPLTANVSEFIGQYKSEGFMDLLHDKWYKVVPCGKRVFTSTENLSMGIDHFSGLFVMLCVGVVGAIFTLAAEHTFYHLALPRLRRSQTLTYWLHTSQKIHRALNTPYEDVGKELIGLDHSPSPCLSNSCSLHRHQQPPPSTPPSSPLPATPPPPQPSSPARDTKRVHFDLESLHSYRLHTHTASVRGRPGMVGRHDLGGCLRGLSPHISMHANGGPASALASSGLVLPPLGSPDSQTFLWEGELQEVQGRIETFTAQLRDALARRAEIKTCLENQRMIQIQAIAAKLQREKSQRLMVDRTNPEKEKTPERENSPPSNLISCPDKDRDVNGEDTKEREILCTLQYRWY</sequence>
<gene>
    <name evidence="1" type="ORF">DPEC_G00152000</name>
</gene>
<evidence type="ECO:0000313" key="1">
    <source>
        <dbReference type="EMBL" id="KAJ8003785.1"/>
    </source>
</evidence>
<evidence type="ECO:0000313" key="2">
    <source>
        <dbReference type="Proteomes" id="UP001157502"/>
    </source>
</evidence>
<proteinExistence type="predicted"/>
<comment type="caution">
    <text evidence="1">The sequence shown here is derived from an EMBL/GenBank/DDBJ whole genome shotgun (WGS) entry which is preliminary data.</text>
</comment>
<reference evidence="1" key="1">
    <citation type="submission" date="2021-05" db="EMBL/GenBank/DDBJ databases">
        <authorList>
            <person name="Pan Q."/>
            <person name="Jouanno E."/>
            <person name="Zahm M."/>
            <person name="Klopp C."/>
            <person name="Cabau C."/>
            <person name="Louis A."/>
            <person name="Berthelot C."/>
            <person name="Parey E."/>
            <person name="Roest Crollius H."/>
            <person name="Montfort J."/>
            <person name="Robinson-Rechavi M."/>
            <person name="Bouchez O."/>
            <person name="Lampietro C."/>
            <person name="Lopez Roques C."/>
            <person name="Donnadieu C."/>
            <person name="Postlethwait J."/>
            <person name="Bobe J."/>
            <person name="Dillon D."/>
            <person name="Chandos A."/>
            <person name="von Hippel F."/>
            <person name="Guiguen Y."/>
        </authorList>
    </citation>
    <scope>NUCLEOTIDE SEQUENCE</scope>
    <source>
        <strain evidence="1">YG-Jan2019</strain>
    </source>
</reference>